<organism evidence="9">
    <name type="scientific">hydrothermal vent metagenome</name>
    <dbReference type="NCBI Taxonomy" id="652676"/>
    <lineage>
        <taxon>unclassified sequences</taxon>
        <taxon>metagenomes</taxon>
        <taxon>ecological metagenomes</taxon>
    </lineage>
</organism>
<keyword evidence="2" id="KW-1003">Cell membrane</keyword>
<evidence type="ECO:0000259" key="8">
    <source>
        <dbReference type="SMART" id="SM00014"/>
    </source>
</evidence>
<proteinExistence type="predicted"/>
<dbReference type="GO" id="GO:0016787">
    <property type="term" value="F:hydrolase activity"/>
    <property type="evidence" value="ECO:0007669"/>
    <property type="project" value="UniProtKB-KW"/>
</dbReference>
<dbReference type="SMART" id="SM00014">
    <property type="entry name" value="acidPPc"/>
    <property type="match status" value="1"/>
</dbReference>
<evidence type="ECO:0000256" key="3">
    <source>
        <dbReference type="ARBA" id="ARBA00022692"/>
    </source>
</evidence>
<gene>
    <name evidence="9" type="ORF">MNBD_NITROSPINAE02-782</name>
</gene>
<dbReference type="InterPro" id="IPR000326">
    <property type="entry name" value="PAP2/HPO"/>
</dbReference>
<reference evidence="9" key="1">
    <citation type="submission" date="2018-06" db="EMBL/GenBank/DDBJ databases">
        <authorList>
            <person name="Zhirakovskaya E."/>
        </authorList>
    </citation>
    <scope>NUCLEOTIDE SEQUENCE</scope>
</reference>
<keyword evidence="5 7" id="KW-1133">Transmembrane helix</keyword>
<keyword evidence="3 7" id="KW-0812">Transmembrane</keyword>
<keyword evidence="4" id="KW-0378">Hydrolase</keyword>
<dbReference type="Gene3D" id="1.20.144.10">
    <property type="entry name" value="Phosphatidic acid phosphatase type 2/haloperoxidase"/>
    <property type="match status" value="1"/>
</dbReference>
<protein>
    <recommendedName>
        <fullName evidence="8">Phosphatidic acid phosphatase type 2/haloperoxidase domain-containing protein</fullName>
    </recommendedName>
</protein>
<dbReference type="GO" id="GO:0005886">
    <property type="term" value="C:plasma membrane"/>
    <property type="evidence" value="ECO:0007669"/>
    <property type="project" value="UniProtKB-SubCell"/>
</dbReference>
<dbReference type="EMBL" id="UOGE01000068">
    <property type="protein sequence ID" value="VAX21639.1"/>
    <property type="molecule type" value="Genomic_DNA"/>
</dbReference>
<name>A0A3B1BUP2_9ZZZZ</name>
<feature type="transmembrane region" description="Helical" evidence="7">
    <location>
        <begin position="51"/>
        <end position="72"/>
    </location>
</feature>
<dbReference type="PANTHER" id="PTHR14969:SF62">
    <property type="entry name" value="DECAPRENYLPHOSPHORYL-5-PHOSPHORIBOSE PHOSPHATASE RV3807C-RELATED"/>
    <property type="match status" value="1"/>
</dbReference>
<dbReference type="Pfam" id="PF01569">
    <property type="entry name" value="PAP2"/>
    <property type="match status" value="1"/>
</dbReference>
<evidence type="ECO:0000256" key="5">
    <source>
        <dbReference type="ARBA" id="ARBA00022989"/>
    </source>
</evidence>
<comment type="subcellular location">
    <subcellularLocation>
        <location evidence="1">Cell membrane</location>
        <topology evidence="1">Multi-pass membrane protein</topology>
    </subcellularLocation>
</comment>
<evidence type="ECO:0000256" key="6">
    <source>
        <dbReference type="ARBA" id="ARBA00023136"/>
    </source>
</evidence>
<dbReference type="SUPFAM" id="SSF48317">
    <property type="entry name" value="Acid phosphatase/Vanadium-dependent haloperoxidase"/>
    <property type="match status" value="1"/>
</dbReference>
<sequence length="174" mass="18782">MDEAWFHAINTGLASPTFDWLMIKVTHKENWIVPLLLFLAALLYIDYKKGLLAIFVGALAVAIGDPATFYIIKPFFGRMRPCVTIEDARALVSCAHSFSFPSNHAVNSFAVAASIGNIFRPALFVLIPVAMLVALSRVAVGAHYPSDVLFGAVLGLGLGFGLSAIGKRYLLKNG</sequence>
<feature type="transmembrane region" description="Helical" evidence="7">
    <location>
        <begin position="122"/>
        <end position="142"/>
    </location>
</feature>
<dbReference type="AlphaFoldDB" id="A0A3B1BUP2"/>
<dbReference type="InterPro" id="IPR036938">
    <property type="entry name" value="PAP2/HPO_sf"/>
</dbReference>
<evidence type="ECO:0000256" key="7">
    <source>
        <dbReference type="SAM" id="Phobius"/>
    </source>
</evidence>
<evidence type="ECO:0000256" key="1">
    <source>
        <dbReference type="ARBA" id="ARBA00004651"/>
    </source>
</evidence>
<feature type="transmembrane region" description="Helical" evidence="7">
    <location>
        <begin position="148"/>
        <end position="166"/>
    </location>
</feature>
<evidence type="ECO:0000313" key="9">
    <source>
        <dbReference type="EMBL" id="VAX21639.1"/>
    </source>
</evidence>
<evidence type="ECO:0000256" key="2">
    <source>
        <dbReference type="ARBA" id="ARBA00022475"/>
    </source>
</evidence>
<dbReference type="PANTHER" id="PTHR14969">
    <property type="entry name" value="SPHINGOSINE-1-PHOSPHATE PHOSPHOHYDROLASE"/>
    <property type="match status" value="1"/>
</dbReference>
<feature type="transmembrane region" description="Helical" evidence="7">
    <location>
        <begin position="30"/>
        <end position="45"/>
    </location>
</feature>
<feature type="domain" description="Phosphatidic acid phosphatase type 2/haloperoxidase" evidence="8">
    <location>
        <begin position="53"/>
        <end position="163"/>
    </location>
</feature>
<keyword evidence="6 7" id="KW-0472">Membrane</keyword>
<evidence type="ECO:0000256" key="4">
    <source>
        <dbReference type="ARBA" id="ARBA00022801"/>
    </source>
</evidence>
<accession>A0A3B1BUP2</accession>